<dbReference type="Gene3D" id="2.60.120.290">
    <property type="entry name" value="Spermadhesin, CUB domain"/>
    <property type="match status" value="1"/>
</dbReference>
<evidence type="ECO:0000256" key="3">
    <source>
        <dbReference type="PROSITE-ProRule" id="PRU00059"/>
    </source>
</evidence>
<keyword evidence="2" id="KW-1015">Disulfide bond</keyword>
<dbReference type="PANTHER" id="PTHR24251">
    <property type="entry name" value="OVOCHYMASE-RELATED"/>
    <property type="match status" value="1"/>
</dbReference>
<evidence type="ECO:0000256" key="1">
    <source>
        <dbReference type="ARBA" id="ARBA00022737"/>
    </source>
</evidence>
<evidence type="ECO:0000313" key="6">
    <source>
        <dbReference type="Proteomes" id="UP000335636"/>
    </source>
</evidence>
<name>A0A5E4ATK5_MARMO</name>
<sequence length="243" mass="26014">MLLRDSHLSHDLVSASVPAAEGACGGTLRGTSSSISSPHFPSEYGNNADCTWTILAEPGDTIALVFTDFQLEEGYDFLEISGTEAPSVWRLHVQRRHRGGLGFGLEFLASCDEAVATLLGHLIKWALSSTKVGARQGTTSQEAPVATGRHRQATLAEMLTRQRVKPTRSGEGGSEAEGNRLTSCRAQTRAAVRESCPLQGRPIAVSEGIPRKQTSFSVSEMKLGCPSLRPMAVKQDPVKVLDG</sequence>
<dbReference type="CDD" id="cd00041">
    <property type="entry name" value="CUB"/>
    <property type="match status" value="1"/>
</dbReference>
<proteinExistence type="predicted"/>
<evidence type="ECO:0000313" key="5">
    <source>
        <dbReference type="EMBL" id="VTJ59969.1"/>
    </source>
</evidence>
<dbReference type="InterPro" id="IPR035914">
    <property type="entry name" value="Sperma_CUB_dom_sf"/>
</dbReference>
<evidence type="ECO:0000259" key="4">
    <source>
        <dbReference type="PROSITE" id="PS01180"/>
    </source>
</evidence>
<organism evidence="5 6">
    <name type="scientific">Marmota monax</name>
    <name type="common">Woodchuck</name>
    <dbReference type="NCBI Taxonomy" id="9995"/>
    <lineage>
        <taxon>Eukaryota</taxon>
        <taxon>Metazoa</taxon>
        <taxon>Chordata</taxon>
        <taxon>Craniata</taxon>
        <taxon>Vertebrata</taxon>
        <taxon>Euteleostomi</taxon>
        <taxon>Mammalia</taxon>
        <taxon>Eutheria</taxon>
        <taxon>Euarchontoglires</taxon>
        <taxon>Glires</taxon>
        <taxon>Rodentia</taxon>
        <taxon>Sciuromorpha</taxon>
        <taxon>Sciuridae</taxon>
        <taxon>Xerinae</taxon>
        <taxon>Marmotini</taxon>
        <taxon>Marmota</taxon>
    </lineage>
</organism>
<dbReference type="EMBL" id="CABDUW010000134">
    <property type="protein sequence ID" value="VTJ59969.1"/>
    <property type="molecule type" value="Genomic_DNA"/>
</dbReference>
<dbReference type="Proteomes" id="UP000335636">
    <property type="component" value="Unassembled WGS sequence"/>
</dbReference>
<feature type="domain" description="CUB" evidence="4">
    <location>
        <begin position="24"/>
        <end position="80"/>
    </location>
</feature>
<accession>A0A5E4ATK5</accession>
<dbReference type="AlphaFoldDB" id="A0A5E4ATK5"/>
<dbReference type="SMART" id="SM00042">
    <property type="entry name" value="CUB"/>
    <property type="match status" value="1"/>
</dbReference>
<evidence type="ECO:0000256" key="2">
    <source>
        <dbReference type="ARBA" id="ARBA00023157"/>
    </source>
</evidence>
<dbReference type="Pfam" id="PF00431">
    <property type="entry name" value="CUB"/>
    <property type="match status" value="1"/>
</dbReference>
<keyword evidence="6" id="KW-1185">Reference proteome</keyword>
<gene>
    <name evidence="5" type="ORF">MONAX_5E029424</name>
</gene>
<dbReference type="PROSITE" id="PS01180">
    <property type="entry name" value="CUB"/>
    <property type="match status" value="1"/>
</dbReference>
<dbReference type="PANTHER" id="PTHR24251:SF37">
    <property type="entry name" value="CUB DOMAIN-CONTAINING PROTEIN"/>
    <property type="match status" value="1"/>
</dbReference>
<dbReference type="InterPro" id="IPR000859">
    <property type="entry name" value="CUB_dom"/>
</dbReference>
<reference evidence="5" key="1">
    <citation type="submission" date="2019-04" db="EMBL/GenBank/DDBJ databases">
        <authorList>
            <person name="Alioto T."/>
            <person name="Alioto T."/>
        </authorList>
    </citation>
    <scope>NUCLEOTIDE SEQUENCE [LARGE SCALE GENOMIC DNA]</scope>
</reference>
<protein>
    <recommendedName>
        <fullName evidence="4">CUB domain-containing protein</fullName>
    </recommendedName>
</protein>
<comment type="caution">
    <text evidence="5">The sequence shown here is derived from an EMBL/GenBank/DDBJ whole genome shotgun (WGS) entry which is preliminary data.</text>
</comment>
<comment type="caution">
    <text evidence="3">Lacks conserved residue(s) required for the propagation of feature annotation.</text>
</comment>
<keyword evidence="1" id="KW-0677">Repeat</keyword>
<dbReference type="SUPFAM" id="SSF49854">
    <property type="entry name" value="Spermadhesin, CUB domain"/>
    <property type="match status" value="1"/>
</dbReference>